<feature type="compositionally biased region" description="Pro residues" evidence="1">
    <location>
        <begin position="369"/>
        <end position="379"/>
    </location>
</feature>
<accession>A0AAF0J5N1</accession>
<feature type="compositionally biased region" description="Low complexity" evidence="1">
    <location>
        <begin position="523"/>
        <end position="537"/>
    </location>
</feature>
<feature type="compositionally biased region" description="Basic and acidic residues" evidence="1">
    <location>
        <begin position="391"/>
        <end position="400"/>
    </location>
</feature>
<evidence type="ECO:0000256" key="1">
    <source>
        <dbReference type="SAM" id="MobiDB-lite"/>
    </source>
</evidence>
<feature type="compositionally biased region" description="Polar residues" evidence="1">
    <location>
        <begin position="1422"/>
        <end position="1432"/>
    </location>
</feature>
<feature type="region of interest" description="Disordered" evidence="1">
    <location>
        <begin position="1260"/>
        <end position="1292"/>
    </location>
</feature>
<organism evidence="2 3">
    <name type="scientific">Malassezia cuniculi</name>
    <dbReference type="NCBI Taxonomy" id="948313"/>
    <lineage>
        <taxon>Eukaryota</taxon>
        <taxon>Fungi</taxon>
        <taxon>Dikarya</taxon>
        <taxon>Basidiomycota</taxon>
        <taxon>Ustilaginomycotina</taxon>
        <taxon>Malasseziomycetes</taxon>
        <taxon>Malasseziales</taxon>
        <taxon>Malasseziaceae</taxon>
        <taxon>Malassezia</taxon>
    </lineage>
</organism>
<dbReference type="EMBL" id="CP119877">
    <property type="protein sequence ID" value="WFD33569.1"/>
    <property type="molecule type" value="Genomic_DNA"/>
</dbReference>
<feature type="compositionally biased region" description="Polar residues" evidence="1">
    <location>
        <begin position="1464"/>
        <end position="1474"/>
    </location>
</feature>
<feature type="region of interest" description="Disordered" evidence="1">
    <location>
        <begin position="923"/>
        <end position="1240"/>
    </location>
</feature>
<keyword evidence="3" id="KW-1185">Reference proteome</keyword>
<feature type="compositionally biased region" description="Polar residues" evidence="1">
    <location>
        <begin position="1110"/>
        <end position="1129"/>
    </location>
</feature>
<evidence type="ECO:0000313" key="3">
    <source>
        <dbReference type="Proteomes" id="UP001219933"/>
    </source>
</evidence>
<feature type="compositionally biased region" description="Low complexity" evidence="1">
    <location>
        <begin position="404"/>
        <end position="418"/>
    </location>
</feature>
<sequence>MTDVQLASQAHFVDTPAQPGPVSLDSLADASAESQEVENLGEHAPVAAVRKPSQLRLFSPASTRINNHGASMSHFVVIVPPPDLPVESIKSRNASSLGNMQASHVRRGMLLPLYPTLGGQLYAVAREFGLPSVGGLSLYLCDDGTGASGPRIGDATWSALYSGFFEEPADDIIDDSHETENRSAPLPYSRMRNPNGFGANASANNISRSTIPRVASISSLSNQSSSSAASFLLETGRMPIVGRFEWAVDTRRAKWWRSYVGEDEEEDEAPKNVPETRRASMPRPLRLNTRSSTRDDTNDSESRSFAPSTAPTGTSNEYDNANETQPEVAVVPPPKRVSREAPVEGDAEHEFDQPAAQPQTEPFVTAPVEPGPEDVPPSTIPSVHDSPQAAREAEKNEIKAKQHLSGSLASLSAAASRFFGGGNDHKRSASASSRPAALTVPTHIDPSIDGDKLHTPNESHIPVEALRERLSATEHHDRTSRRHMQRASVEVPGSVRNASARISAVISADDLSKPSSPTHENLSRPVSSVPARSSSGSNMNVSEGYEPLGGGSDAHEEQAQEPLWRKLAGIPPRSNRVLRHKSAASDLTGQHSNIFSDEPPSPPPELPQRPQTASAVRRGHMSRPSLRSPIVLGNSLPDVENESSDVAAAELARIRSITRKQSSHLSRAHDLIDTKIDSDTLKRQSSLEFDNTLGDLQRALELLSPNQPSRARSNPRTEQSPKPRWFFRTRIGEDGQDEADNADSASSAAVPMDPEHVFAEGHGPGAVDRSLDGVDLSHSQFDIPHYPEPENTTVVQHSEQSLLGGVEPPQRDSVAVHEETKGKAPEGLENVIADQKSLMDIPTRDVPVTEIRGGSEVKDLQNQLEGDNADNATPLFGQAAEPSRISRGSDLLNSRPTSGAQLSEVSDNTPAYVNMGIADISSTSSFKDDGDGIPGPYPQSGGTAPPVGASWSVFSNRFSQDQWSQDSRHVSLSSGAIDGTPRAEKLAQQTPPPPLPPKDPQSQPWPTSDHPWPANSRMSTAASGAWSDDIHNANALSQDAAKNPLPTGQFNYDDVQNKSALPGQETRAQDPFAAFEIQQPPSQFSPDVPAAPLPTRTLVAPAQDTDDFSPASQYDEQFGQQAKQGSQPEAQPPLGQQGGEKQPESNFGKPIAQQPFGQQPFGQPFGQPIRDDAQLGRAPESARQSMEPPKRLDSMLDALNAQAAKDVAPENDWAPWTNDRASMSSNALPRANNAGIGAGVGAGVGAAAAAPFVPFSVNSMPENDANSDAAAAGLPSAGLSAKSQSAGSAQGHSTIGAVALPGAAASSVALPSAGVHPKESLEPEASPRFDLPTTPRPDDISTDMVDDAPKSSMSPISPQLPRMGSMPDLKGRDRGSDKHPSSPTSGPRAFLSKMSPRFKWTVGRRKKGQSAEDQKAEDLQNLAESEISSMPRQSVGKGSRPPRPPRDELRSEQDSPRGWGVSAPFNNANMSSASLPLRRSDIPEDAFDGSRRGISFFNNRAHNSASSDQFGSATNSLRSPMLGSNEQLQPDSARISMPDNEAVPGMPPQNEGLGLGGTGSDMPPGFVQAHPRDSFMRGIGLSVQDNGSSNASNSAPLIPPRFPSEAWNTSMPRAPADVHVPEGQPRFSPSSLSPKFASDAFSQGGTQPYVHAGTFARHSPV</sequence>
<feature type="compositionally biased region" description="Basic and acidic residues" evidence="1">
    <location>
        <begin position="1409"/>
        <end position="1418"/>
    </location>
</feature>
<name>A0AAF0J5N1_9BASI</name>
<feature type="region of interest" description="Disordered" evidence="1">
    <location>
        <begin position="1501"/>
        <end position="1661"/>
    </location>
</feature>
<gene>
    <name evidence="2" type="ORF">MCUN1_000382</name>
</gene>
<feature type="compositionally biased region" description="Basic and acidic residues" evidence="1">
    <location>
        <begin position="292"/>
        <end position="302"/>
    </location>
</feature>
<dbReference type="Proteomes" id="UP001219933">
    <property type="component" value="Chromosome 1"/>
</dbReference>
<feature type="region of interest" description="Disordered" evidence="1">
    <location>
        <begin position="702"/>
        <end position="725"/>
    </location>
</feature>
<feature type="compositionally biased region" description="Polar residues" evidence="1">
    <location>
        <begin position="585"/>
        <end position="595"/>
    </location>
</feature>
<feature type="compositionally biased region" description="Low complexity" evidence="1">
    <location>
        <begin position="1153"/>
        <end position="1168"/>
    </location>
</feature>
<feature type="compositionally biased region" description="Polar residues" evidence="1">
    <location>
        <begin position="891"/>
        <end position="906"/>
    </location>
</feature>
<feature type="region of interest" description="Disordered" evidence="1">
    <location>
        <begin position="882"/>
        <end position="906"/>
    </location>
</feature>
<protein>
    <submittedName>
        <fullName evidence="2">Uncharacterized protein</fullName>
    </submittedName>
</protein>
<feature type="compositionally biased region" description="Basic and acidic residues" evidence="1">
    <location>
        <begin position="337"/>
        <end position="352"/>
    </location>
</feature>
<feature type="compositionally biased region" description="Basic and acidic residues" evidence="1">
    <location>
        <begin position="1316"/>
        <end position="1327"/>
    </location>
</feature>
<feature type="compositionally biased region" description="Low complexity" evidence="1">
    <location>
        <begin position="1263"/>
        <end position="1292"/>
    </location>
</feature>
<feature type="compositionally biased region" description="Polar residues" evidence="1">
    <location>
        <begin position="952"/>
        <end position="974"/>
    </location>
</feature>
<feature type="compositionally biased region" description="Basic and acidic residues" evidence="1">
    <location>
        <begin position="465"/>
        <end position="477"/>
    </location>
</feature>
<feature type="compositionally biased region" description="Polar residues" evidence="1">
    <location>
        <begin position="1583"/>
        <end position="1595"/>
    </location>
</feature>
<feature type="region of interest" description="Disordered" evidence="1">
    <location>
        <begin position="508"/>
        <end position="559"/>
    </location>
</feature>
<feature type="compositionally biased region" description="Basic and acidic residues" evidence="1">
    <location>
        <begin position="1369"/>
        <end position="1380"/>
    </location>
</feature>
<feature type="region of interest" description="Disordered" evidence="1">
    <location>
        <begin position="261"/>
        <end position="491"/>
    </location>
</feature>
<feature type="compositionally biased region" description="Polar residues" evidence="1">
    <location>
        <begin position="303"/>
        <end position="325"/>
    </location>
</feature>
<feature type="compositionally biased region" description="Basic and acidic residues" evidence="1">
    <location>
        <begin position="1444"/>
        <end position="1455"/>
    </location>
</feature>
<evidence type="ECO:0000313" key="2">
    <source>
        <dbReference type="EMBL" id="WFD33569.1"/>
    </source>
</evidence>
<feature type="compositionally biased region" description="Low complexity" evidence="1">
    <location>
        <begin position="23"/>
        <end position="32"/>
    </location>
</feature>
<reference evidence="2" key="1">
    <citation type="submission" date="2023-03" db="EMBL/GenBank/DDBJ databases">
        <title>Mating type loci evolution in Malassezia.</title>
        <authorList>
            <person name="Coelho M.A."/>
        </authorList>
    </citation>
    <scope>NUCLEOTIDE SEQUENCE</scope>
    <source>
        <strain evidence="2">CBS 11721</strain>
    </source>
</reference>
<proteinExistence type="predicted"/>
<feature type="compositionally biased region" description="Polar residues" evidence="1">
    <location>
        <begin position="704"/>
        <end position="720"/>
    </location>
</feature>
<feature type="region of interest" description="Disordered" evidence="1">
    <location>
        <begin position="1309"/>
        <end position="1486"/>
    </location>
</feature>
<feature type="compositionally biased region" description="Polar residues" evidence="1">
    <location>
        <begin position="1501"/>
        <end position="1530"/>
    </location>
</feature>
<feature type="compositionally biased region" description="Pro residues" evidence="1">
    <location>
        <begin position="990"/>
        <end position="999"/>
    </location>
</feature>
<feature type="region of interest" description="Disordered" evidence="1">
    <location>
        <begin position="1"/>
        <end position="44"/>
    </location>
</feature>
<feature type="region of interest" description="Disordered" evidence="1">
    <location>
        <begin position="583"/>
        <end position="640"/>
    </location>
</feature>